<gene>
    <name evidence="1" type="ORF">FC07_GL000264</name>
</gene>
<organism evidence="1 2">
    <name type="scientific">Loigolactobacillus bifermentans DSM 20003</name>
    <dbReference type="NCBI Taxonomy" id="1423726"/>
    <lineage>
        <taxon>Bacteria</taxon>
        <taxon>Bacillati</taxon>
        <taxon>Bacillota</taxon>
        <taxon>Bacilli</taxon>
        <taxon>Lactobacillales</taxon>
        <taxon>Lactobacillaceae</taxon>
        <taxon>Loigolactobacillus</taxon>
    </lineage>
</organism>
<dbReference type="NCBIfam" id="NF033831">
    <property type="entry name" value="sce7725_fam"/>
    <property type="match status" value="2"/>
</dbReference>
<dbReference type="EMBL" id="AZDA01000083">
    <property type="protein sequence ID" value="KRK35026.1"/>
    <property type="molecule type" value="Genomic_DNA"/>
</dbReference>
<evidence type="ECO:0008006" key="3">
    <source>
        <dbReference type="Google" id="ProtNLM"/>
    </source>
</evidence>
<dbReference type="Proteomes" id="UP000051461">
    <property type="component" value="Unassembled WGS sequence"/>
</dbReference>
<dbReference type="OrthoDB" id="8910160at2"/>
<accession>A0A0R1GUA0</accession>
<dbReference type="PATRIC" id="fig|1423726.3.peg.274"/>
<sequence length="274" mass="30780">MNYYPVIRGRQYDLLALAAAVKIGLDAHIIPVIEPVKDIAALPRVVQAFAKAQHPLYVLTNPQVGQYGLLAQPKHALSAPLPAPIQSARYFDPLPAALYLTQTFQQVQLLATKQLALVPNTARVRALKLPQAIYLEDHYPTRHHTADFYWVQDEFYQYPQAALPGAGFADYPLSTHTYDEHGYPQRAIAFHLLYPKAGALWLHHFTSVNNEDLQDPGTKFFEARASLAPWLAVHPAASTPATTELLALDHFPGLGTLRKLQLQHWFTIIGRWLR</sequence>
<dbReference type="InterPro" id="IPR047727">
    <property type="entry name" value="Sce7725-like"/>
</dbReference>
<protein>
    <recommendedName>
        <fullName evidence="3">Sce7725 family protein</fullName>
    </recommendedName>
</protein>
<name>A0A0R1GUA0_9LACO</name>
<dbReference type="AlphaFoldDB" id="A0A0R1GUA0"/>
<evidence type="ECO:0000313" key="1">
    <source>
        <dbReference type="EMBL" id="KRK35026.1"/>
    </source>
</evidence>
<comment type="caution">
    <text evidence="1">The sequence shown here is derived from an EMBL/GenBank/DDBJ whole genome shotgun (WGS) entry which is preliminary data.</text>
</comment>
<keyword evidence="2" id="KW-1185">Reference proteome</keyword>
<dbReference type="STRING" id="1423726.FC07_GL000264"/>
<reference evidence="1 2" key="1">
    <citation type="journal article" date="2015" name="Genome Announc.">
        <title>Expanding the biotechnology potential of lactobacilli through comparative genomics of 213 strains and associated genera.</title>
        <authorList>
            <person name="Sun Z."/>
            <person name="Harris H.M."/>
            <person name="McCann A."/>
            <person name="Guo C."/>
            <person name="Argimon S."/>
            <person name="Zhang W."/>
            <person name="Yang X."/>
            <person name="Jeffery I.B."/>
            <person name="Cooney J.C."/>
            <person name="Kagawa T.F."/>
            <person name="Liu W."/>
            <person name="Song Y."/>
            <person name="Salvetti E."/>
            <person name="Wrobel A."/>
            <person name="Rasinkangas P."/>
            <person name="Parkhill J."/>
            <person name="Rea M.C."/>
            <person name="O'Sullivan O."/>
            <person name="Ritari J."/>
            <person name="Douillard F.P."/>
            <person name="Paul Ross R."/>
            <person name="Yang R."/>
            <person name="Briner A.E."/>
            <person name="Felis G.E."/>
            <person name="de Vos W.M."/>
            <person name="Barrangou R."/>
            <person name="Klaenhammer T.R."/>
            <person name="Caufield P.W."/>
            <person name="Cui Y."/>
            <person name="Zhang H."/>
            <person name="O'Toole P.W."/>
        </authorList>
    </citation>
    <scope>NUCLEOTIDE SEQUENCE [LARGE SCALE GENOMIC DNA]</scope>
    <source>
        <strain evidence="1 2">DSM 20003</strain>
    </source>
</reference>
<proteinExistence type="predicted"/>
<evidence type="ECO:0000313" key="2">
    <source>
        <dbReference type="Proteomes" id="UP000051461"/>
    </source>
</evidence>
<dbReference type="RefSeq" id="WP_057904824.1">
    <property type="nucleotide sequence ID" value="NZ_AZDA01000083.1"/>
</dbReference>